<protein>
    <recommendedName>
        <fullName evidence="1">NADH-quinone oxidoreductase subunit J</fullName>
        <ecNumber evidence="1">7.1.1.-</ecNumber>
    </recommendedName>
</protein>
<dbReference type="InterPro" id="IPR042106">
    <property type="entry name" value="Nuo/plastoQ_OxRdtase_6_NuoJ"/>
</dbReference>
<keyword evidence="1" id="KW-0812">Transmembrane</keyword>
<feature type="compositionally biased region" description="Basic and acidic residues" evidence="2">
    <location>
        <begin position="252"/>
        <end position="270"/>
    </location>
</feature>
<dbReference type="PANTHER" id="PTHR33269:SF19">
    <property type="entry name" value="NADH-QUINONE OXIDOREDUCTASE SUBUNIT J"/>
    <property type="match status" value="1"/>
</dbReference>
<dbReference type="GO" id="GO:0005886">
    <property type="term" value="C:plasma membrane"/>
    <property type="evidence" value="ECO:0007669"/>
    <property type="project" value="UniProtKB-SubCell"/>
</dbReference>
<dbReference type="Proteomes" id="UP000237752">
    <property type="component" value="Unassembled WGS sequence"/>
</dbReference>
<comment type="catalytic activity">
    <reaction evidence="1">
        <text>a quinone + NADH + 5 H(+)(in) = a quinol + NAD(+) + 4 H(+)(out)</text>
        <dbReference type="Rhea" id="RHEA:57888"/>
        <dbReference type="ChEBI" id="CHEBI:15378"/>
        <dbReference type="ChEBI" id="CHEBI:24646"/>
        <dbReference type="ChEBI" id="CHEBI:57540"/>
        <dbReference type="ChEBI" id="CHEBI:57945"/>
        <dbReference type="ChEBI" id="CHEBI:132124"/>
    </reaction>
</comment>
<keyword evidence="1" id="KW-0520">NAD</keyword>
<proteinExistence type="inferred from homology"/>
<feature type="transmembrane region" description="Helical" evidence="1">
    <location>
        <begin position="160"/>
        <end position="184"/>
    </location>
</feature>
<evidence type="ECO:0000256" key="2">
    <source>
        <dbReference type="SAM" id="MobiDB-lite"/>
    </source>
</evidence>
<feature type="transmembrane region" description="Helical" evidence="1">
    <location>
        <begin position="21"/>
        <end position="41"/>
    </location>
</feature>
<comment type="subcellular location">
    <subcellularLocation>
        <location evidence="1">Cell membrane</location>
        <topology evidence="1">Multi-pass membrane protein</topology>
    </subcellularLocation>
</comment>
<evidence type="ECO:0000256" key="1">
    <source>
        <dbReference type="RuleBase" id="RU004429"/>
    </source>
</evidence>
<feature type="transmembrane region" description="Helical" evidence="1">
    <location>
        <begin position="71"/>
        <end position="93"/>
    </location>
</feature>
<gene>
    <name evidence="3" type="ORF">CLV47_11962</name>
</gene>
<feature type="transmembrane region" description="Helical" evidence="1">
    <location>
        <begin position="48"/>
        <end position="65"/>
    </location>
</feature>
<dbReference type="Pfam" id="PF00499">
    <property type="entry name" value="Oxidored_q3"/>
    <property type="match status" value="1"/>
</dbReference>
<dbReference type="EMBL" id="PVUE01000019">
    <property type="protein sequence ID" value="PRZ39116.1"/>
    <property type="molecule type" value="Genomic_DNA"/>
</dbReference>
<dbReference type="InterPro" id="IPR001457">
    <property type="entry name" value="NADH_UbQ/plastoQ_OxRdtase_su6"/>
</dbReference>
<dbReference type="NCBIfam" id="NF005165">
    <property type="entry name" value="PRK06638.1-5"/>
    <property type="match status" value="1"/>
</dbReference>
<keyword evidence="1" id="KW-0874">Quinone</keyword>
<comment type="similarity">
    <text evidence="1">Belongs to the complex I subunit 6 family.</text>
</comment>
<dbReference type="GO" id="GO:0048038">
    <property type="term" value="F:quinone binding"/>
    <property type="evidence" value="ECO:0007669"/>
    <property type="project" value="UniProtKB-UniRule"/>
</dbReference>
<feature type="transmembrane region" description="Helical" evidence="1">
    <location>
        <begin position="113"/>
        <end position="131"/>
    </location>
</feature>
<feature type="region of interest" description="Disordered" evidence="2">
    <location>
        <begin position="247"/>
        <end position="270"/>
    </location>
</feature>
<dbReference type="Gene3D" id="1.20.120.1200">
    <property type="entry name" value="NADH-ubiquinone/plastoquinone oxidoreductase chain 6, subunit NuoJ"/>
    <property type="match status" value="1"/>
</dbReference>
<sequence length="270" mass="28307">MISHAVSVLAAGSGQVGGGEFAVFFFLAPLSILGALGMLFARNAIHSALWLVLTMLCIGVFYMVQAGPFLGVVQIIVYTGAIMILFVFVLMLVGRDSSDSMIDTLRGQRATAAWFGIGFAIVVGVTVFRGAQDIPYKGISTTDGLGGNVPGIAKYIFTDYLLAFELASALLITAAVGAMVLAHIERAAKSSQRERALARFASDHPHPLPGPGVFATSHSVATPALLPDGRVAPDSASTGVEMLPLSRGHLIAQEHADPDSTSHDEKGNDQ</sequence>
<evidence type="ECO:0000313" key="3">
    <source>
        <dbReference type="EMBL" id="PRZ39116.1"/>
    </source>
</evidence>
<name>A0A2T0ZRX2_9ACTN</name>
<keyword evidence="1" id="KW-1003">Cell membrane</keyword>
<dbReference type="RefSeq" id="WP_238145501.1">
    <property type="nucleotide sequence ID" value="NZ_PVUE01000019.1"/>
</dbReference>
<keyword evidence="4" id="KW-1185">Reference proteome</keyword>
<keyword evidence="1" id="KW-0472">Membrane</keyword>
<comment type="function">
    <text evidence="1">NDH-1 shuttles electrons from NADH, via FMN and iron-sulfur (Fe-S) centers, to quinones in the respiratory chain. Couples the redox reaction to proton translocation (for every two electrons transferred, four hydrogen ions are translocated across the cytoplasmic membrane), and thus conserves the redox energy in a proton gradient.</text>
</comment>
<organism evidence="3 4">
    <name type="scientific">Antricoccus suffuscus</name>
    <dbReference type="NCBI Taxonomy" id="1629062"/>
    <lineage>
        <taxon>Bacteria</taxon>
        <taxon>Bacillati</taxon>
        <taxon>Actinomycetota</taxon>
        <taxon>Actinomycetes</taxon>
        <taxon>Geodermatophilales</taxon>
        <taxon>Antricoccaceae</taxon>
        <taxon>Antricoccus</taxon>
    </lineage>
</organism>
<keyword evidence="1" id="KW-1133">Transmembrane helix</keyword>
<dbReference type="GO" id="GO:0008137">
    <property type="term" value="F:NADH dehydrogenase (ubiquinone) activity"/>
    <property type="evidence" value="ECO:0007669"/>
    <property type="project" value="UniProtKB-UniRule"/>
</dbReference>
<comment type="caution">
    <text evidence="3">The sequence shown here is derived from an EMBL/GenBank/DDBJ whole genome shotgun (WGS) entry which is preliminary data.</text>
</comment>
<reference evidence="3 4" key="1">
    <citation type="submission" date="2018-03" db="EMBL/GenBank/DDBJ databases">
        <title>Genomic Encyclopedia of Archaeal and Bacterial Type Strains, Phase II (KMG-II): from individual species to whole genera.</title>
        <authorList>
            <person name="Goeker M."/>
        </authorList>
    </citation>
    <scope>NUCLEOTIDE SEQUENCE [LARGE SCALE GENOMIC DNA]</scope>
    <source>
        <strain evidence="3 4">DSM 100065</strain>
    </source>
</reference>
<dbReference type="AlphaFoldDB" id="A0A2T0ZRX2"/>
<evidence type="ECO:0000313" key="4">
    <source>
        <dbReference type="Proteomes" id="UP000237752"/>
    </source>
</evidence>
<dbReference type="PANTHER" id="PTHR33269">
    <property type="entry name" value="NADH-UBIQUINONE OXIDOREDUCTASE CHAIN 6"/>
    <property type="match status" value="1"/>
</dbReference>
<accession>A0A2T0ZRX2</accession>
<dbReference type="EC" id="7.1.1.-" evidence="1"/>